<accession>A6GHA5</accession>
<keyword evidence="3" id="KW-1185">Reference proteome</keyword>
<dbReference type="AlphaFoldDB" id="A6GHA5"/>
<feature type="compositionally biased region" description="Basic residues" evidence="1">
    <location>
        <begin position="31"/>
        <end position="42"/>
    </location>
</feature>
<dbReference type="STRING" id="391625.PPSIR1_15685"/>
<dbReference type="Gene3D" id="3.20.20.140">
    <property type="entry name" value="Metal-dependent hydrolases"/>
    <property type="match status" value="1"/>
</dbReference>
<dbReference type="eggNOG" id="COG2355">
    <property type="taxonomic scope" value="Bacteria"/>
</dbReference>
<evidence type="ECO:0000313" key="3">
    <source>
        <dbReference type="Proteomes" id="UP000005801"/>
    </source>
</evidence>
<feature type="compositionally biased region" description="Basic and acidic residues" evidence="1">
    <location>
        <begin position="770"/>
        <end position="781"/>
    </location>
</feature>
<feature type="compositionally biased region" description="Basic residues" evidence="1">
    <location>
        <begin position="65"/>
        <end position="90"/>
    </location>
</feature>
<dbReference type="Proteomes" id="UP000005801">
    <property type="component" value="Unassembled WGS sequence"/>
</dbReference>
<feature type="region of interest" description="Disordered" evidence="1">
    <location>
        <begin position="748"/>
        <end position="781"/>
    </location>
</feature>
<evidence type="ECO:0000256" key="1">
    <source>
        <dbReference type="SAM" id="MobiDB-lite"/>
    </source>
</evidence>
<evidence type="ECO:0000313" key="2">
    <source>
        <dbReference type="EMBL" id="EDM74774.1"/>
    </source>
</evidence>
<gene>
    <name evidence="2" type="ORF">PPSIR1_15685</name>
</gene>
<organism evidence="2 3">
    <name type="scientific">Plesiocystis pacifica SIR-1</name>
    <dbReference type="NCBI Taxonomy" id="391625"/>
    <lineage>
        <taxon>Bacteria</taxon>
        <taxon>Pseudomonadati</taxon>
        <taxon>Myxococcota</taxon>
        <taxon>Polyangia</taxon>
        <taxon>Nannocystales</taxon>
        <taxon>Nannocystaceae</taxon>
        <taxon>Plesiocystis</taxon>
    </lineage>
</organism>
<dbReference type="InterPro" id="IPR032466">
    <property type="entry name" value="Metal_Hydrolase"/>
</dbReference>
<proteinExistence type="predicted"/>
<feature type="compositionally biased region" description="Basic and acidic residues" evidence="1">
    <location>
        <begin position="748"/>
        <end position="761"/>
    </location>
</feature>
<feature type="compositionally biased region" description="Basic residues" evidence="1">
    <location>
        <begin position="1"/>
        <end position="24"/>
    </location>
</feature>
<feature type="compositionally biased region" description="Basic and acidic residues" evidence="1">
    <location>
        <begin position="43"/>
        <end position="64"/>
    </location>
</feature>
<dbReference type="EMBL" id="ABCS01000116">
    <property type="protein sequence ID" value="EDM74774.1"/>
    <property type="molecule type" value="Genomic_DNA"/>
</dbReference>
<feature type="region of interest" description="Disordered" evidence="1">
    <location>
        <begin position="1"/>
        <end position="113"/>
    </location>
</feature>
<dbReference type="SUPFAM" id="SSF51556">
    <property type="entry name" value="Metallo-dependent hydrolases"/>
    <property type="match status" value="1"/>
</dbReference>
<protein>
    <submittedName>
        <fullName evidence="2">Peptidase, M19 family protein</fullName>
    </submittedName>
</protein>
<sequence length="858" mass="95767">MFGSKAKKTVKKAAKTKKKAAKKQARSDKKAAKKQKKASKKAAKQEKRDALADIRNSDLSGKDKKQAKKAAKKTAKKKVQSAKKTAKKKVQAANETKKDKVQAANATKKKQLDRAVDPSFGSAEKFAPGIWAKTVELAKRHGLTKSAAMKPGAALEKLVARVQAKTLEAALVEAGLFKFFRAQSISGNFAKNPFKHPARLAFATKDGALTGTLGRTWIHPVPYDRDEVRFCFQKTGGAGKAGVTLLKITPRGKAVELWTFGVAPGQDDTGRTWARSFKGVRGCLIAAVVDGKSATRKIEYELKIERPAQGKVVKPKRSPKRRVEGFADLHAHHMSHLGFAGALIAPGPMEPLPKDCGGKHAKFGGSHDKVGTKRDHDWPVSHDSCHQVMHWTHLREAMNAEVTGGRHGLRLMISPSVNNMFVSHLIKHKDRDIPLNDMDAIRLQLKAHHAFAERFDWYEIALDPWHARRIIAAGKLAVILSVECSHLMPKSHGEWRDQLDELWDLGVRAMQITHENDTRFAGAALQHGRIFGVKHLLKKPAWNQMDPDMREAYEDSMAHISKIEKQAKVSLDRYNPVGVTPEGFQLLTAMAERGMILEIDHISRAGRKQLFDWVRSRKTPAAARWYPLNFTHSRVDELMPSKDWFREQYGEQPKYTIRPPVGWDGKFSTLEYMATIEEIKWLIPTGGVFGVRTGPNAQEEYTASGVDNRCHTSSRSLAQMLAQLRDLGVAVSLGTDIDGFTTLTGARFERPKGEQRQRKQELVATGVPKQRPDNLKRDKPVERNGELSEFNFLGFAHHGFAPDLIQDIENLGLDVRAMRASAESTLRMWERCHDPGRKKLSKAEYTAHMVTDVAKAVK</sequence>
<reference evidence="2 3" key="1">
    <citation type="submission" date="2007-06" db="EMBL/GenBank/DDBJ databases">
        <authorList>
            <person name="Shimkets L."/>
            <person name="Ferriera S."/>
            <person name="Johnson J."/>
            <person name="Kravitz S."/>
            <person name="Beeson K."/>
            <person name="Sutton G."/>
            <person name="Rogers Y.-H."/>
            <person name="Friedman R."/>
            <person name="Frazier M."/>
            <person name="Venter J.C."/>
        </authorList>
    </citation>
    <scope>NUCLEOTIDE SEQUENCE [LARGE SCALE GENOMIC DNA]</scope>
    <source>
        <strain evidence="2 3">SIR-1</strain>
    </source>
</reference>
<name>A6GHA5_9BACT</name>
<comment type="caution">
    <text evidence="2">The sequence shown here is derived from an EMBL/GenBank/DDBJ whole genome shotgun (WGS) entry which is preliminary data.</text>
</comment>